<evidence type="ECO:0000313" key="3">
    <source>
        <dbReference type="Proteomes" id="UP001249851"/>
    </source>
</evidence>
<comment type="caution">
    <text evidence="2">The sequence shown here is derived from an EMBL/GenBank/DDBJ whole genome shotgun (WGS) entry which is preliminary data.</text>
</comment>
<evidence type="ECO:0000313" key="2">
    <source>
        <dbReference type="EMBL" id="KAK2555758.1"/>
    </source>
</evidence>
<dbReference type="InterPro" id="IPR040676">
    <property type="entry name" value="DUF5641"/>
</dbReference>
<organism evidence="2 3">
    <name type="scientific">Acropora cervicornis</name>
    <name type="common">Staghorn coral</name>
    <dbReference type="NCBI Taxonomy" id="6130"/>
    <lineage>
        <taxon>Eukaryota</taxon>
        <taxon>Metazoa</taxon>
        <taxon>Cnidaria</taxon>
        <taxon>Anthozoa</taxon>
        <taxon>Hexacorallia</taxon>
        <taxon>Scleractinia</taxon>
        <taxon>Astrocoeniina</taxon>
        <taxon>Acroporidae</taxon>
        <taxon>Acropora</taxon>
    </lineage>
</organism>
<dbReference type="Pfam" id="PF05380">
    <property type="entry name" value="Peptidase_A17"/>
    <property type="match status" value="1"/>
</dbReference>
<reference evidence="2" key="2">
    <citation type="journal article" date="2023" name="Science">
        <title>Genomic signatures of disease resistance in endangered staghorn corals.</title>
        <authorList>
            <person name="Vollmer S.V."/>
            <person name="Selwyn J.D."/>
            <person name="Despard B.A."/>
            <person name="Roesel C.L."/>
        </authorList>
    </citation>
    <scope>NUCLEOTIDE SEQUENCE</scope>
    <source>
        <strain evidence="2">K2</strain>
    </source>
</reference>
<dbReference type="InterPro" id="IPR008042">
    <property type="entry name" value="Retrotrans_Pao"/>
</dbReference>
<proteinExistence type="predicted"/>
<gene>
    <name evidence="2" type="ORF">P5673_022339</name>
</gene>
<sequence>MLISQINSVNDPLGLAGLFTVRAKILMRHIWGSDRKLEWDDPIPEENKENWITFFTDLQDMNQIRFLRYCTCYDAKTFLRIQHIRCHKNRKNTRRNKLNRLVLDREQTQYRLLYHERNPKSSLKNTTNDLTPHDVEKAELLWIREAQQNMGKDIENGKYKRLCQKMREDGVYVIRERSELWMEMNYNKREVIFLPYDHPFSCLFVEHKHRIGHHGVLTKASKVSTRYWIPKLLKLVKSIKSKCVIWRKPDKRVSEQGIDLFGHYRILDKVKKRTTSETYGVIFTCLVKRAVYLDIAADYGTDKILMVLRRFVSLHGYYPLSYSQIMLSNITKNWDWNKLKGFSVTEGFEWIFTSADAPWQNGETEALIRSVKRAINASIDDSIVTFSELQTVLYEVANSLNERPIRRHPTSPDDGACLCPNDPLLGRATSRVPSGPFDEKANNRQQFTFVQTIISTFWKKWRRDYFPSSLIRQKWHPSHRNMKTGDIVLIEDSNLIGGHWMLRLVSNSYPGTDRKVRKVDEQYKHLNAHEPTA</sequence>
<evidence type="ECO:0000259" key="1">
    <source>
        <dbReference type="Pfam" id="PF18701"/>
    </source>
</evidence>
<feature type="domain" description="DUF5641" evidence="1">
    <location>
        <begin position="446"/>
        <end position="520"/>
    </location>
</feature>
<dbReference type="PANTHER" id="PTHR47331">
    <property type="entry name" value="PHD-TYPE DOMAIN-CONTAINING PROTEIN"/>
    <property type="match status" value="1"/>
</dbReference>
<dbReference type="Gene3D" id="3.30.420.10">
    <property type="entry name" value="Ribonuclease H-like superfamily/Ribonuclease H"/>
    <property type="match status" value="1"/>
</dbReference>
<dbReference type="AlphaFoldDB" id="A0AAD9Q6P8"/>
<dbReference type="EMBL" id="JARQWQ010000060">
    <property type="protein sequence ID" value="KAK2555758.1"/>
    <property type="molecule type" value="Genomic_DNA"/>
</dbReference>
<name>A0AAD9Q6P8_ACRCE</name>
<keyword evidence="3" id="KW-1185">Reference proteome</keyword>
<reference evidence="2" key="1">
    <citation type="journal article" date="2023" name="G3 (Bethesda)">
        <title>Whole genome assembly and annotation of the endangered Caribbean coral Acropora cervicornis.</title>
        <authorList>
            <person name="Selwyn J.D."/>
            <person name="Vollmer S.V."/>
        </authorList>
    </citation>
    <scope>NUCLEOTIDE SEQUENCE</scope>
    <source>
        <strain evidence="2">K2</strain>
    </source>
</reference>
<dbReference type="GO" id="GO:0003676">
    <property type="term" value="F:nucleic acid binding"/>
    <property type="evidence" value="ECO:0007669"/>
    <property type="project" value="InterPro"/>
</dbReference>
<protein>
    <recommendedName>
        <fullName evidence="1">DUF5641 domain-containing protein</fullName>
    </recommendedName>
</protein>
<dbReference type="InterPro" id="IPR036397">
    <property type="entry name" value="RNaseH_sf"/>
</dbReference>
<dbReference type="InterPro" id="IPR012337">
    <property type="entry name" value="RNaseH-like_sf"/>
</dbReference>
<dbReference type="SUPFAM" id="SSF53098">
    <property type="entry name" value="Ribonuclease H-like"/>
    <property type="match status" value="1"/>
</dbReference>
<dbReference type="Pfam" id="PF18701">
    <property type="entry name" value="DUF5641"/>
    <property type="match status" value="1"/>
</dbReference>
<accession>A0AAD9Q6P8</accession>
<dbReference type="Proteomes" id="UP001249851">
    <property type="component" value="Unassembled WGS sequence"/>
</dbReference>